<proteinExistence type="predicted"/>
<dbReference type="RefSeq" id="XP_023432891.1">
    <property type="nucleotide sequence ID" value="XM_023579810.1"/>
</dbReference>
<sequence>MVYCAEPARSVESRGERAGSKCDGYRGEEYVIFRDQTAETLGKVSVFSTAKLPNGNQDVLVRPKLSQQAKVHHSQDTSSHYPWFRLEVTPEDQVLPFFFHHYVLPESGRSPTHPDCHGIIYKRATEPGYLANLINAVGLAGLAYLRNAPTLINLARQSFSHALRDICAALMDPSEASSDQMLVAVMLLALYEVSLLSLPGQLRPINNLKQTVAFNSDGGLSPWSRHVDGAMALLQLRGAGQLRNRIGRSIFHNLRSEILINCLQRRLPVPKVLIDFMAEARSNETEQEAPAARLAGIVVSVCNSSSAAEEDITDEGTLSSHVSRLLSIDADLKDWAQTLPIEYGYKTRTKPSDLDEVEVFIGRYDIYSSVEIANMWNLQRCARIIVRQALVETLSKYFPIPFSLSFSASYRDLLQTSTIVIKETSSDICCSISYILHEFDEAGKSSDLRAAHAVHLLWPLHIAGTTHNATEALRDRIISTMEDIKDAAGIQEAKRIALDLQQRGSELRCQHNTTNQTDHDIWNQS</sequence>
<dbReference type="AlphaFoldDB" id="S0EAM7"/>
<reference evidence="2" key="1">
    <citation type="journal article" date="2013" name="PLoS Pathog.">
        <title>Deciphering the cryptic genome: genome-wide analyses of the rice pathogen Fusarium fujikuroi reveal complex regulation of secondary metabolism and novel metabolites.</title>
        <authorList>
            <person name="Wiemann P."/>
            <person name="Sieber C.M."/>
            <person name="von Bargen K.W."/>
            <person name="Studt L."/>
            <person name="Niehaus E.M."/>
            <person name="Espino J.J."/>
            <person name="Huss K."/>
            <person name="Michielse C.B."/>
            <person name="Albermann S."/>
            <person name="Wagner D."/>
            <person name="Bergner S.V."/>
            <person name="Connolly L.R."/>
            <person name="Fischer A."/>
            <person name="Reuter G."/>
            <person name="Kleigrewe K."/>
            <person name="Bald T."/>
            <person name="Wingfield B.D."/>
            <person name="Ophir R."/>
            <person name="Freeman S."/>
            <person name="Hippler M."/>
            <person name="Smith K.M."/>
            <person name="Brown D.W."/>
            <person name="Proctor R.H."/>
            <person name="Munsterkotter M."/>
            <person name="Freitag M."/>
            <person name="Humpf H.U."/>
            <person name="Guldener U."/>
            <person name="Tudzynski B."/>
        </authorList>
    </citation>
    <scope>NUCLEOTIDE SEQUENCE [LARGE SCALE GENOMIC DNA]</scope>
    <source>
        <strain evidence="2">CBS 195.34 / IMI 58289 / NRRL A-6831</strain>
    </source>
</reference>
<keyword evidence="2" id="KW-1185">Reference proteome</keyword>
<dbReference type="STRING" id="1279085.S0EAM7"/>
<dbReference type="VEuPathDB" id="FungiDB:FFUJ_06480"/>
<protein>
    <submittedName>
        <fullName evidence="1">Related to negative acting factor</fullName>
    </submittedName>
</protein>
<dbReference type="EMBL" id="HF679028">
    <property type="protein sequence ID" value="CCT70812.1"/>
    <property type="molecule type" value="Genomic_DNA"/>
</dbReference>
<evidence type="ECO:0000313" key="1">
    <source>
        <dbReference type="EMBL" id="CCT70812.1"/>
    </source>
</evidence>
<name>S0EAM7_GIBF5</name>
<dbReference type="GeneID" id="35399957"/>
<dbReference type="HOGENOM" id="CLU_013866_5_1_1"/>
<evidence type="ECO:0000313" key="2">
    <source>
        <dbReference type="Proteomes" id="UP000016800"/>
    </source>
</evidence>
<gene>
    <name evidence="1" type="ORF">FFUJ_06480</name>
</gene>
<organism evidence="1 2">
    <name type="scientific">Gibberella fujikuroi (strain CBS 195.34 / IMI 58289 / NRRL A-6831)</name>
    <name type="common">Bakanae and foot rot disease fungus</name>
    <name type="synonym">Fusarium fujikuroi</name>
    <dbReference type="NCBI Taxonomy" id="1279085"/>
    <lineage>
        <taxon>Eukaryota</taxon>
        <taxon>Fungi</taxon>
        <taxon>Dikarya</taxon>
        <taxon>Ascomycota</taxon>
        <taxon>Pezizomycotina</taxon>
        <taxon>Sordariomycetes</taxon>
        <taxon>Hypocreomycetidae</taxon>
        <taxon>Hypocreales</taxon>
        <taxon>Nectriaceae</taxon>
        <taxon>Fusarium</taxon>
        <taxon>Fusarium fujikuroi species complex</taxon>
    </lineage>
</organism>
<accession>S0EAM7</accession>
<dbReference type="InterPro" id="IPR053175">
    <property type="entry name" value="DHMBA_Reg_Transcription_Factor"/>
</dbReference>
<dbReference type="PANTHER" id="PTHR38791">
    <property type="entry name" value="ZN(II)2CYS6 TRANSCRIPTION FACTOR (EUROFUNG)-RELATED-RELATED"/>
    <property type="match status" value="1"/>
</dbReference>
<dbReference type="Proteomes" id="UP000016800">
    <property type="component" value="Chromosome VI"/>
</dbReference>